<dbReference type="OrthoDB" id="9794407at2"/>
<evidence type="ECO:0000313" key="5">
    <source>
        <dbReference type="EMBL" id="APC15677.1"/>
    </source>
</evidence>
<feature type="domain" description="PglD N-terminal" evidence="4">
    <location>
        <begin position="4"/>
        <end position="75"/>
    </location>
</feature>
<evidence type="ECO:0000313" key="6">
    <source>
        <dbReference type="Proteomes" id="UP000182567"/>
    </source>
</evidence>
<dbReference type="Pfam" id="PF17836">
    <property type="entry name" value="PglD_N"/>
    <property type="match status" value="1"/>
</dbReference>
<feature type="binding site" evidence="3">
    <location>
        <position position="64"/>
    </location>
    <ligand>
        <name>substrate</name>
    </ligand>
</feature>
<feature type="site" description="Increases basicity of active site His" evidence="2">
    <location>
        <position position="134"/>
    </location>
</feature>
<organism evidence="5 6">
    <name type="scientific">Pseudomonas frederiksbergensis</name>
    <dbReference type="NCBI Taxonomy" id="104087"/>
    <lineage>
        <taxon>Bacteria</taxon>
        <taxon>Pseudomonadati</taxon>
        <taxon>Pseudomonadota</taxon>
        <taxon>Gammaproteobacteria</taxon>
        <taxon>Pseudomonadales</taxon>
        <taxon>Pseudomonadaceae</taxon>
        <taxon>Pseudomonas</taxon>
    </lineage>
</organism>
<dbReference type="InterPro" id="IPR011004">
    <property type="entry name" value="Trimer_LpxA-like_sf"/>
</dbReference>
<accession>A0A1J0EHT0</accession>
<sequence>MKKKILVYGSTEFGVVVRELVRHSGAYFAGFVDDWHTGEGIVGTLEDVIHKCPPDEYDFAIAIGYKHLEARQRKFDELLAHGYSLPSFIHPQAYVSDSTTVGAGAMVMARAVLDIRAHVGDLVVVWPGAVINHDCVVDGNTFISPNATLCGYSRVGIDTFIGAGAVVVDHTAVPSGSFIKAGSVYVQKRASH</sequence>
<reference evidence="6" key="1">
    <citation type="submission" date="2016-10" db="EMBL/GenBank/DDBJ databases">
        <title>Pseudomonas frederiksbergensis ERGS4:02 complete genome.</title>
        <authorList>
            <person name="Kumar R."/>
            <person name="Acharya V."/>
            <person name="Singh D."/>
        </authorList>
    </citation>
    <scope>NUCLEOTIDE SEQUENCE [LARGE SCALE GENOMIC DNA]</scope>
    <source>
        <strain evidence="6">ERGS4:02</strain>
    </source>
</reference>
<evidence type="ECO:0000259" key="4">
    <source>
        <dbReference type="Pfam" id="PF17836"/>
    </source>
</evidence>
<dbReference type="PANTHER" id="PTHR43300">
    <property type="entry name" value="ACETYLTRANSFERASE"/>
    <property type="match status" value="1"/>
</dbReference>
<dbReference type="PANTHER" id="PTHR43300:SF7">
    <property type="entry name" value="UDP-N-ACETYLBACILLOSAMINE N-ACETYLTRANSFERASE"/>
    <property type="match status" value="1"/>
</dbReference>
<dbReference type="Gene3D" id="3.40.50.20">
    <property type="match status" value="1"/>
</dbReference>
<proteinExistence type="inferred from homology"/>
<evidence type="ECO:0000256" key="1">
    <source>
        <dbReference type="ARBA" id="ARBA00007274"/>
    </source>
</evidence>
<dbReference type="GeneID" id="46908171"/>
<dbReference type="InterPro" id="IPR041561">
    <property type="entry name" value="PglD_N"/>
</dbReference>
<dbReference type="Proteomes" id="UP000182567">
    <property type="component" value="Chromosome"/>
</dbReference>
<name>A0A1J0EHT0_9PSED</name>
<evidence type="ECO:0000256" key="2">
    <source>
        <dbReference type="PIRSR" id="PIRSR620019-1"/>
    </source>
</evidence>
<protein>
    <recommendedName>
        <fullName evidence="4">PglD N-terminal domain-containing protein</fullName>
    </recommendedName>
</protein>
<dbReference type="InterPro" id="IPR020019">
    <property type="entry name" value="AcTrfase_PglD-like"/>
</dbReference>
<gene>
    <name evidence="5" type="ORF">BLL42_08010</name>
</gene>
<feature type="active site" description="Proton acceptor" evidence="2">
    <location>
        <position position="133"/>
    </location>
</feature>
<dbReference type="Gene3D" id="2.160.10.10">
    <property type="entry name" value="Hexapeptide repeat proteins"/>
    <property type="match status" value="1"/>
</dbReference>
<dbReference type="RefSeq" id="WP_071551612.1">
    <property type="nucleotide sequence ID" value="NZ_CP017886.1"/>
</dbReference>
<dbReference type="EMBL" id="CP017886">
    <property type="protein sequence ID" value="APC15677.1"/>
    <property type="molecule type" value="Genomic_DNA"/>
</dbReference>
<dbReference type="InterPro" id="IPR050179">
    <property type="entry name" value="Trans_hexapeptide_repeat"/>
</dbReference>
<dbReference type="AlphaFoldDB" id="A0A1J0EHT0"/>
<dbReference type="SUPFAM" id="SSF51161">
    <property type="entry name" value="Trimeric LpxA-like enzymes"/>
    <property type="match status" value="1"/>
</dbReference>
<evidence type="ECO:0000256" key="3">
    <source>
        <dbReference type="PIRSR" id="PIRSR620019-2"/>
    </source>
</evidence>
<comment type="similarity">
    <text evidence="1">Belongs to the transferase hexapeptide repeat family.</text>
</comment>
<dbReference type="CDD" id="cd03360">
    <property type="entry name" value="LbH_AT_putative"/>
    <property type="match status" value="1"/>
</dbReference>